<evidence type="ECO:0000256" key="1">
    <source>
        <dbReference type="ARBA" id="ARBA00022618"/>
    </source>
</evidence>
<feature type="domain" description="Sporulation regulator WhiA C-terminal" evidence="5">
    <location>
        <begin position="214"/>
        <end position="300"/>
    </location>
</feature>
<dbReference type="InterPro" id="IPR023054">
    <property type="entry name" value="Sporulation_regulator_WhiA_C"/>
</dbReference>
<dbReference type="InterPro" id="IPR039518">
    <property type="entry name" value="WhiA_LAGLIDADG_dom"/>
</dbReference>
<dbReference type="GO" id="GO:0003677">
    <property type="term" value="F:DNA binding"/>
    <property type="evidence" value="ECO:0007669"/>
    <property type="project" value="UniProtKB-UniRule"/>
</dbReference>
<dbReference type="Pfam" id="PF14527">
    <property type="entry name" value="LAGLIDADG_WhiA"/>
    <property type="match status" value="1"/>
</dbReference>
<evidence type="ECO:0000259" key="5">
    <source>
        <dbReference type="Pfam" id="PF02650"/>
    </source>
</evidence>
<gene>
    <name evidence="4" type="primary">whiA</name>
    <name evidence="7" type="ORF">P271_692</name>
</gene>
<evidence type="ECO:0000259" key="6">
    <source>
        <dbReference type="Pfam" id="PF14527"/>
    </source>
</evidence>
<feature type="domain" description="WhiA LAGLIDADG-like" evidence="6">
    <location>
        <begin position="118"/>
        <end position="208"/>
    </location>
</feature>
<name>A0A084U4E4_MALIO</name>
<evidence type="ECO:0000313" key="7">
    <source>
        <dbReference type="EMBL" id="KFB07830.1"/>
    </source>
</evidence>
<dbReference type="GeneID" id="96867045"/>
<dbReference type="InterPro" id="IPR003802">
    <property type="entry name" value="Sporulation_regulator_WhiA"/>
</dbReference>
<dbReference type="Proteomes" id="UP000028523">
    <property type="component" value="Unassembled WGS sequence"/>
</dbReference>
<evidence type="ECO:0000256" key="4">
    <source>
        <dbReference type="HAMAP-Rule" id="MF_01420"/>
    </source>
</evidence>
<keyword evidence="2 4" id="KW-0238">DNA-binding</keyword>
<evidence type="ECO:0000313" key="8">
    <source>
        <dbReference type="Proteomes" id="UP000028523"/>
    </source>
</evidence>
<dbReference type="InterPro" id="IPR027434">
    <property type="entry name" value="Homing_endonucl"/>
</dbReference>
<comment type="function">
    <text evidence="4">Involved in cell division and chromosome segregation.</text>
</comment>
<dbReference type="GO" id="GO:0043937">
    <property type="term" value="P:regulation of sporulation"/>
    <property type="evidence" value="ECO:0007669"/>
    <property type="project" value="InterPro"/>
</dbReference>
<protein>
    <recommendedName>
        <fullName evidence="4">Probable cell division protein WhiA</fullName>
    </recommendedName>
</protein>
<organism evidence="7 8">
    <name type="scientific">Malacoplasma iowae DK-CPA</name>
    <dbReference type="NCBI Taxonomy" id="1394179"/>
    <lineage>
        <taxon>Bacteria</taxon>
        <taxon>Bacillati</taxon>
        <taxon>Mycoplasmatota</taxon>
        <taxon>Mycoplasmoidales</taxon>
        <taxon>Mycoplasmoidaceae</taxon>
        <taxon>Malacoplasma</taxon>
    </lineage>
</organism>
<comment type="caution">
    <text evidence="7">The sequence shown here is derived from an EMBL/GenBank/DDBJ whole genome shotgun (WGS) entry which is preliminary data.</text>
</comment>
<dbReference type="NCBIfam" id="TIGR00647">
    <property type="entry name" value="DNA_bind_WhiA"/>
    <property type="match status" value="1"/>
</dbReference>
<evidence type="ECO:0000256" key="2">
    <source>
        <dbReference type="ARBA" id="ARBA00023125"/>
    </source>
</evidence>
<dbReference type="HAMAP" id="MF_01420">
    <property type="entry name" value="HTH_type_WhiA"/>
    <property type="match status" value="1"/>
</dbReference>
<dbReference type="SUPFAM" id="SSF55608">
    <property type="entry name" value="Homing endonucleases"/>
    <property type="match status" value="1"/>
</dbReference>
<sequence>MEMTFSQKVKEEITSQDFSDEQLKWILCGFLKNNIILHMNSDEYTWEIKTKSPNIVRFIVKSFIKLFNIEKNLSYTSKTKSSSRVYKLTFKGDFNFIEKNLMIFDDPRKLFASDDDKHAFLIGTFLSGGSLNDPISSNYHFEIRSHNVDLIDVICEILLAMKINAKKMERQNSYIVYVKKSESISDILKTMNALESMFDYEDKRIYRDYSNQMHRLNNLDMSNLKKTIDASQKQIDMIKIIMNNKELSSLLSEKEKLFCKIRLQYPQYSLSEIAIFFKTNYGIDVTRTGLNHYVRKIKKLIEMI</sequence>
<dbReference type="Pfam" id="PF02650">
    <property type="entry name" value="HTH_WhiA"/>
    <property type="match status" value="1"/>
</dbReference>
<dbReference type="PANTHER" id="PTHR37307:SF1">
    <property type="entry name" value="CELL DIVISION PROTEIN WHIA-RELATED"/>
    <property type="match status" value="1"/>
</dbReference>
<dbReference type="AlphaFoldDB" id="A0A084U4E4"/>
<evidence type="ECO:0000256" key="3">
    <source>
        <dbReference type="ARBA" id="ARBA00023306"/>
    </source>
</evidence>
<keyword evidence="3 4" id="KW-0131">Cell cycle</keyword>
<accession>A0A084U4E4</accession>
<keyword evidence="1 4" id="KW-0132">Cell division</keyword>
<proteinExistence type="inferred from homology"/>
<comment type="similarity">
    <text evidence="4">Belongs to the WhiA family.</text>
</comment>
<dbReference type="Gene3D" id="3.10.28.10">
    <property type="entry name" value="Homing endonucleases"/>
    <property type="match status" value="1"/>
</dbReference>
<keyword evidence="8" id="KW-1185">Reference proteome</keyword>
<reference evidence="7 8" key="1">
    <citation type="journal article" date="2014" name="PLoS ONE">
        <title>Reduction of Hydrogen Peroxide Accumulation and Toxicity by a Catalase from Mycoplasma iowae.</title>
        <authorList>
            <person name="Pritchard R.E."/>
            <person name="Prassinos A.J."/>
            <person name="Osborne J.D."/>
            <person name="Raviv Z."/>
            <person name="Balish M.F."/>
        </authorList>
    </citation>
    <scope>NUCLEOTIDE SEQUENCE [LARGE SCALE GENOMIC DNA]</scope>
    <source>
        <strain evidence="7 8">DK-CPA</strain>
    </source>
</reference>
<dbReference type="PANTHER" id="PTHR37307">
    <property type="entry name" value="CELL DIVISION PROTEIN WHIA-RELATED"/>
    <property type="match status" value="1"/>
</dbReference>
<dbReference type="RefSeq" id="WP_004024887.1">
    <property type="nucleotide sequence ID" value="NZ_AWQU01000059.1"/>
</dbReference>
<dbReference type="GO" id="GO:0051301">
    <property type="term" value="P:cell division"/>
    <property type="evidence" value="ECO:0007669"/>
    <property type="project" value="UniProtKB-UniRule"/>
</dbReference>
<dbReference type="EMBL" id="AWQU01000059">
    <property type="protein sequence ID" value="KFB07830.1"/>
    <property type="molecule type" value="Genomic_DNA"/>
</dbReference>